<keyword evidence="5 8" id="KW-1133">Transmembrane helix</keyword>
<evidence type="ECO:0000313" key="10">
    <source>
        <dbReference type="EMBL" id="KNC99546.1"/>
    </source>
</evidence>
<dbReference type="PANTHER" id="PTHR43731">
    <property type="entry name" value="RHOMBOID PROTEASE"/>
    <property type="match status" value="1"/>
</dbReference>
<feature type="transmembrane region" description="Helical" evidence="8">
    <location>
        <begin position="170"/>
        <end position="187"/>
    </location>
</feature>
<dbReference type="GO" id="GO:0016020">
    <property type="term" value="C:membrane"/>
    <property type="evidence" value="ECO:0007669"/>
    <property type="project" value="UniProtKB-SubCell"/>
</dbReference>
<dbReference type="InterPro" id="IPR022764">
    <property type="entry name" value="Peptidase_S54_rhomboid_dom"/>
</dbReference>
<dbReference type="RefSeq" id="XP_016607586.1">
    <property type="nucleotide sequence ID" value="XM_016753176.1"/>
</dbReference>
<dbReference type="Gene3D" id="1.20.1540.10">
    <property type="entry name" value="Rhomboid-like"/>
    <property type="match status" value="1"/>
</dbReference>
<organism evidence="10 11">
    <name type="scientific">Spizellomyces punctatus (strain DAOM BR117)</name>
    <dbReference type="NCBI Taxonomy" id="645134"/>
    <lineage>
        <taxon>Eukaryota</taxon>
        <taxon>Fungi</taxon>
        <taxon>Fungi incertae sedis</taxon>
        <taxon>Chytridiomycota</taxon>
        <taxon>Chytridiomycota incertae sedis</taxon>
        <taxon>Chytridiomycetes</taxon>
        <taxon>Spizellomycetales</taxon>
        <taxon>Spizellomycetaceae</taxon>
        <taxon>Spizellomyces</taxon>
    </lineage>
</organism>
<evidence type="ECO:0000256" key="4">
    <source>
        <dbReference type="ARBA" id="ARBA00022801"/>
    </source>
</evidence>
<name>A0A0L0HEU8_SPIPD</name>
<dbReference type="OrthoDB" id="10260614at2759"/>
<evidence type="ECO:0000256" key="8">
    <source>
        <dbReference type="SAM" id="Phobius"/>
    </source>
</evidence>
<dbReference type="InterPro" id="IPR035952">
    <property type="entry name" value="Rhomboid-like_sf"/>
</dbReference>
<dbReference type="Pfam" id="PF01694">
    <property type="entry name" value="Rhomboid"/>
    <property type="match status" value="1"/>
</dbReference>
<evidence type="ECO:0000256" key="1">
    <source>
        <dbReference type="ARBA" id="ARBA00004141"/>
    </source>
</evidence>
<comment type="subcellular location">
    <subcellularLocation>
        <location evidence="1">Membrane</location>
        <topology evidence="1">Multi-pass membrane protein</topology>
    </subcellularLocation>
</comment>
<dbReference type="EMBL" id="KQ257457">
    <property type="protein sequence ID" value="KNC99546.1"/>
    <property type="molecule type" value="Genomic_DNA"/>
</dbReference>
<dbReference type="OMA" id="SGFAQHW"/>
<gene>
    <name evidence="10" type="ORF">SPPG_04935</name>
</gene>
<dbReference type="AlphaFoldDB" id="A0A0L0HEU8"/>
<keyword evidence="11" id="KW-1185">Reference proteome</keyword>
<dbReference type="STRING" id="645134.A0A0L0HEU8"/>
<dbReference type="InParanoid" id="A0A0L0HEU8"/>
<sequence length="376" mass="43026">MSRFWHRCQAVTEQASFAVWQARLSRNRGVQHVLPINFLRTASVAPRRRLPTQRPRVDDPQAPLKERVRVHEEREHGEDPKWKDYKRVTILRPVLFSAAVVVASFGVASYMRAERRWEAQEKGSIFAFDQIFGPPPRRRMDESSALPEPISRIKGMILHWWESARPSQQTAYAIVGINTAVFLLWRIPSLQPFMLRHFAHHPLSGRSYTLLTSVFSHESFLHLTFNMYALLGFAPLLQERALESSEEMVAFYLSSGVLASLGSHLVTTLWLRRYRSPKPSVGASGAIWAILAGCASCLPHIPVGIIFLPGIQFTLGELIPALVGLDVIGLIRGWQFFDHAAHLTGAGVGYMYIEQGRVWWKWWQRKLDEYHRQGRI</sequence>
<keyword evidence="4" id="KW-0378">Hydrolase</keyword>
<dbReference type="eggNOG" id="KOG2980">
    <property type="taxonomic scope" value="Eukaryota"/>
</dbReference>
<reference evidence="10 11" key="1">
    <citation type="submission" date="2009-08" db="EMBL/GenBank/DDBJ databases">
        <title>The Genome Sequence of Spizellomyces punctatus strain DAOM BR117.</title>
        <authorList>
            <consortium name="The Broad Institute Genome Sequencing Platform"/>
            <person name="Russ C."/>
            <person name="Cuomo C."/>
            <person name="Shea T."/>
            <person name="Young S.K."/>
            <person name="Zeng Q."/>
            <person name="Koehrsen M."/>
            <person name="Haas B."/>
            <person name="Borodovsky M."/>
            <person name="Guigo R."/>
            <person name="Alvarado L."/>
            <person name="Berlin A."/>
            <person name="Bochicchio J."/>
            <person name="Borenstein D."/>
            <person name="Chapman S."/>
            <person name="Chen Z."/>
            <person name="Engels R."/>
            <person name="Freedman E."/>
            <person name="Gellesch M."/>
            <person name="Goldberg J."/>
            <person name="Griggs A."/>
            <person name="Gujja S."/>
            <person name="Heiman D."/>
            <person name="Hepburn T."/>
            <person name="Howarth C."/>
            <person name="Jen D."/>
            <person name="Larson L."/>
            <person name="Lewis B."/>
            <person name="Mehta T."/>
            <person name="Park D."/>
            <person name="Pearson M."/>
            <person name="Roberts A."/>
            <person name="Saif S."/>
            <person name="Shenoy N."/>
            <person name="Sisk P."/>
            <person name="Stolte C."/>
            <person name="Sykes S."/>
            <person name="Thomson T."/>
            <person name="Walk T."/>
            <person name="White J."/>
            <person name="Yandava C."/>
            <person name="Burger G."/>
            <person name="Gray M.W."/>
            <person name="Holland P.W.H."/>
            <person name="King N."/>
            <person name="Lang F.B.F."/>
            <person name="Roger A.J."/>
            <person name="Ruiz-Trillo I."/>
            <person name="Lander E."/>
            <person name="Nusbaum C."/>
        </authorList>
    </citation>
    <scope>NUCLEOTIDE SEQUENCE [LARGE SCALE GENOMIC DNA]</scope>
    <source>
        <strain evidence="10 11">DAOM BR117</strain>
    </source>
</reference>
<evidence type="ECO:0000313" key="11">
    <source>
        <dbReference type="Proteomes" id="UP000053201"/>
    </source>
</evidence>
<dbReference type="GO" id="GO:0006465">
    <property type="term" value="P:signal peptide processing"/>
    <property type="evidence" value="ECO:0007669"/>
    <property type="project" value="TreeGrafter"/>
</dbReference>
<evidence type="ECO:0000259" key="9">
    <source>
        <dbReference type="Pfam" id="PF01694"/>
    </source>
</evidence>
<evidence type="ECO:0000256" key="6">
    <source>
        <dbReference type="ARBA" id="ARBA00023136"/>
    </source>
</evidence>
<dbReference type="SUPFAM" id="SSF144091">
    <property type="entry name" value="Rhomboid-like"/>
    <property type="match status" value="1"/>
</dbReference>
<keyword evidence="6 8" id="KW-0472">Membrane</keyword>
<evidence type="ECO:0000256" key="5">
    <source>
        <dbReference type="ARBA" id="ARBA00022989"/>
    </source>
</evidence>
<dbReference type="PANTHER" id="PTHR43731:SF14">
    <property type="entry name" value="PRESENILIN-ASSOCIATED RHOMBOID-LIKE PROTEIN, MITOCHONDRIAL"/>
    <property type="match status" value="1"/>
</dbReference>
<feature type="transmembrane region" description="Helical" evidence="8">
    <location>
        <begin position="283"/>
        <end position="307"/>
    </location>
</feature>
<feature type="region of interest" description="Disordered" evidence="7">
    <location>
        <begin position="49"/>
        <end position="76"/>
    </location>
</feature>
<dbReference type="GO" id="GO:0004252">
    <property type="term" value="F:serine-type endopeptidase activity"/>
    <property type="evidence" value="ECO:0007669"/>
    <property type="project" value="InterPro"/>
</dbReference>
<dbReference type="VEuPathDB" id="FungiDB:SPPG_04935"/>
<dbReference type="Proteomes" id="UP000053201">
    <property type="component" value="Unassembled WGS sequence"/>
</dbReference>
<feature type="transmembrane region" description="Helical" evidence="8">
    <location>
        <begin position="249"/>
        <end position="271"/>
    </location>
</feature>
<proteinExistence type="inferred from homology"/>
<dbReference type="InterPro" id="IPR050925">
    <property type="entry name" value="Rhomboid_protease_S54"/>
</dbReference>
<feature type="domain" description="Peptidase S54 rhomboid" evidence="9">
    <location>
        <begin position="206"/>
        <end position="352"/>
    </location>
</feature>
<accession>A0A0L0HEU8</accession>
<feature type="transmembrane region" description="Helical" evidence="8">
    <location>
        <begin position="90"/>
        <end position="111"/>
    </location>
</feature>
<evidence type="ECO:0000256" key="7">
    <source>
        <dbReference type="SAM" id="MobiDB-lite"/>
    </source>
</evidence>
<feature type="compositionally biased region" description="Basic and acidic residues" evidence="7">
    <location>
        <begin position="55"/>
        <end position="76"/>
    </location>
</feature>
<dbReference type="GeneID" id="27688360"/>
<comment type="similarity">
    <text evidence="2">Belongs to the peptidase S54 family.</text>
</comment>
<evidence type="ECO:0000256" key="3">
    <source>
        <dbReference type="ARBA" id="ARBA00022692"/>
    </source>
</evidence>
<keyword evidence="3 8" id="KW-0812">Transmembrane</keyword>
<evidence type="ECO:0000256" key="2">
    <source>
        <dbReference type="ARBA" id="ARBA00009045"/>
    </source>
</evidence>
<protein>
    <recommendedName>
        <fullName evidence="9">Peptidase S54 rhomboid domain-containing protein</fullName>
    </recommendedName>
</protein>
<dbReference type="FunCoup" id="A0A0L0HEU8">
    <property type="interactions" value="338"/>
</dbReference>